<dbReference type="OrthoDB" id="10567549at2759"/>
<evidence type="ECO:0000313" key="3">
    <source>
        <dbReference type="Proteomes" id="UP000184267"/>
    </source>
</evidence>
<accession>A0A1M2VRL0</accession>
<protein>
    <submittedName>
        <fullName evidence="2">Uncharacterized protein</fullName>
    </submittedName>
</protein>
<name>A0A1M2VRL0_TRAPU</name>
<evidence type="ECO:0000256" key="1">
    <source>
        <dbReference type="SAM" id="MobiDB-lite"/>
    </source>
</evidence>
<sequence length="163" mass="17566">MRSRSHVFSRIQADEGVSGTSSGAHPLDNGSSHDARYGSAATSLEPSPSSRPPLIVHADPKDCVYHTQELQNPLPSIPVPPSMPVEQVPDTTWSVSDIHATLQGVTTAAPEQETAEVHTSERFLHLTLPWVFGQRVLAMMAGEDVHSVGSNGSEPLPAYEPRR</sequence>
<dbReference type="AlphaFoldDB" id="A0A1M2VRL0"/>
<comment type="caution">
    <text evidence="2">The sequence shown here is derived from an EMBL/GenBank/DDBJ whole genome shotgun (WGS) entry which is preliminary data.</text>
</comment>
<evidence type="ECO:0000313" key="2">
    <source>
        <dbReference type="EMBL" id="OJT10249.1"/>
    </source>
</evidence>
<organism evidence="2 3">
    <name type="scientific">Trametes pubescens</name>
    <name type="common">White-rot fungus</name>
    <dbReference type="NCBI Taxonomy" id="154538"/>
    <lineage>
        <taxon>Eukaryota</taxon>
        <taxon>Fungi</taxon>
        <taxon>Dikarya</taxon>
        <taxon>Basidiomycota</taxon>
        <taxon>Agaricomycotina</taxon>
        <taxon>Agaricomycetes</taxon>
        <taxon>Polyporales</taxon>
        <taxon>Polyporaceae</taxon>
        <taxon>Trametes</taxon>
    </lineage>
</organism>
<proteinExistence type="predicted"/>
<reference evidence="2 3" key="1">
    <citation type="submission" date="2016-10" db="EMBL/GenBank/DDBJ databases">
        <title>Genome sequence of the basidiomycete white-rot fungus Trametes pubescens.</title>
        <authorList>
            <person name="Makela M.R."/>
            <person name="Granchi Z."/>
            <person name="Peng M."/>
            <person name="De Vries R.P."/>
            <person name="Grigoriev I."/>
            <person name="Riley R."/>
            <person name="Hilden K."/>
        </authorList>
    </citation>
    <scope>NUCLEOTIDE SEQUENCE [LARGE SCALE GENOMIC DNA]</scope>
    <source>
        <strain evidence="2 3">FBCC735</strain>
    </source>
</reference>
<dbReference type="Proteomes" id="UP000184267">
    <property type="component" value="Unassembled WGS sequence"/>
</dbReference>
<dbReference type="EMBL" id="MNAD01000801">
    <property type="protein sequence ID" value="OJT10249.1"/>
    <property type="molecule type" value="Genomic_DNA"/>
</dbReference>
<keyword evidence="3" id="KW-1185">Reference proteome</keyword>
<gene>
    <name evidence="2" type="ORF">TRAPUB_13242</name>
</gene>
<feature type="compositionally biased region" description="Low complexity" evidence="1">
    <location>
        <begin position="43"/>
        <end position="54"/>
    </location>
</feature>
<feature type="region of interest" description="Disordered" evidence="1">
    <location>
        <begin position="1"/>
        <end position="57"/>
    </location>
</feature>